<dbReference type="PROSITE" id="PS51257">
    <property type="entry name" value="PROKAR_LIPOPROTEIN"/>
    <property type="match status" value="1"/>
</dbReference>
<gene>
    <name evidence="2" type="ORF">Megvenef_01658</name>
</gene>
<keyword evidence="1" id="KW-0472">Membrane</keyword>
<keyword evidence="3" id="KW-1185">Reference proteome</keyword>
<accession>A0ABU5NES6</accession>
<reference evidence="2 3" key="1">
    <citation type="submission" date="2023-03" db="EMBL/GenBank/DDBJ databases">
        <title>Host association and intracellularity evolved multiple times independently in the Rickettsiales.</title>
        <authorList>
            <person name="Castelli M."/>
            <person name="Nardi T."/>
            <person name="Gammuto L."/>
            <person name="Bellinzona G."/>
            <person name="Sabaneyeva E."/>
            <person name="Potekhin A."/>
            <person name="Serra V."/>
            <person name="Petroni G."/>
            <person name="Sassera D."/>
        </authorList>
    </citation>
    <scope>NUCLEOTIDE SEQUENCE [LARGE SCALE GENOMIC DNA]</scope>
    <source>
        <strain evidence="2 3">Sr 2-6</strain>
    </source>
</reference>
<evidence type="ECO:0000256" key="1">
    <source>
        <dbReference type="SAM" id="Phobius"/>
    </source>
</evidence>
<name>A0ABU5NES6_9RICK</name>
<keyword evidence="1" id="KW-0812">Transmembrane</keyword>
<dbReference type="Proteomes" id="UP001291687">
    <property type="component" value="Unassembled WGS sequence"/>
</dbReference>
<comment type="caution">
    <text evidence="2">The sequence shown here is derived from an EMBL/GenBank/DDBJ whole genome shotgun (WGS) entry which is preliminary data.</text>
</comment>
<protein>
    <submittedName>
        <fullName evidence="2">Uncharacterized protein</fullName>
    </submittedName>
</protein>
<evidence type="ECO:0000313" key="2">
    <source>
        <dbReference type="EMBL" id="MEA0971674.1"/>
    </source>
</evidence>
<proteinExistence type="predicted"/>
<feature type="transmembrane region" description="Helical" evidence="1">
    <location>
        <begin position="12"/>
        <end position="33"/>
    </location>
</feature>
<dbReference type="EMBL" id="JARJFB010000208">
    <property type="protein sequence ID" value="MEA0971674.1"/>
    <property type="molecule type" value="Genomic_DNA"/>
</dbReference>
<organism evidence="2 3">
    <name type="scientific">Candidatus Megaera venefica</name>
    <dbReference type="NCBI Taxonomy" id="2055910"/>
    <lineage>
        <taxon>Bacteria</taxon>
        <taxon>Pseudomonadati</taxon>
        <taxon>Pseudomonadota</taxon>
        <taxon>Alphaproteobacteria</taxon>
        <taxon>Rickettsiales</taxon>
        <taxon>Rickettsiaceae</taxon>
        <taxon>Candidatus Megaera</taxon>
    </lineage>
</organism>
<sequence>MLLFKSFNFADLISFLIVQLSLFFSVGACYVIIKMKVIAYNTKIESVKEFLQKNAVDKDVIFFNFFSDNLEENYCELIVTKGSKAQELLESTNIDFVKKWKAKSLS</sequence>
<evidence type="ECO:0000313" key="3">
    <source>
        <dbReference type="Proteomes" id="UP001291687"/>
    </source>
</evidence>
<keyword evidence="1" id="KW-1133">Transmembrane helix</keyword>